<name>A0A3N6QAS1_BRACR</name>
<proteinExistence type="predicted"/>
<protein>
    <submittedName>
        <fullName evidence="1">Uncharacterized protein</fullName>
    </submittedName>
</protein>
<evidence type="ECO:0000313" key="1">
    <source>
        <dbReference type="EMBL" id="KAF2608720.1"/>
    </source>
</evidence>
<accession>A0A3N6QAS1</accession>
<dbReference type="Proteomes" id="UP000712281">
    <property type="component" value="Unassembled WGS sequence"/>
</dbReference>
<reference evidence="1" key="1">
    <citation type="submission" date="2019-12" db="EMBL/GenBank/DDBJ databases">
        <title>Genome sequencing and annotation of Brassica cretica.</title>
        <authorList>
            <person name="Studholme D.J."/>
            <person name="Sarris P.F."/>
        </authorList>
    </citation>
    <scope>NUCLEOTIDE SEQUENCE</scope>
    <source>
        <strain evidence="1">PFS-001/15</strain>
        <tissue evidence="1">Leaf</tissue>
    </source>
</reference>
<comment type="caution">
    <text evidence="1">The sequence shown here is derived from an EMBL/GenBank/DDBJ whole genome shotgun (WGS) entry which is preliminary data.</text>
</comment>
<sequence>MQIIGRYFLNLIVGRSNNGGRSGGATVEAPEEITRRQLEKARKEVLADRDRAPASEVVGCF</sequence>
<dbReference type="EMBL" id="QGKW02000276">
    <property type="protein sequence ID" value="KAF2608720.1"/>
    <property type="molecule type" value="Genomic_DNA"/>
</dbReference>
<evidence type="ECO:0000313" key="2">
    <source>
        <dbReference type="Proteomes" id="UP000712281"/>
    </source>
</evidence>
<dbReference type="AlphaFoldDB" id="A0A3N6QAS1"/>
<organism evidence="1 2">
    <name type="scientific">Brassica cretica</name>
    <name type="common">Mustard</name>
    <dbReference type="NCBI Taxonomy" id="69181"/>
    <lineage>
        <taxon>Eukaryota</taxon>
        <taxon>Viridiplantae</taxon>
        <taxon>Streptophyta</taxon>
        <taxon>Embryophyta</taxon>
        <taxon>Tracheophyta</taxon>
        <taxon>Spermatophyta</taxon>
        <taxon>Magnoliopsida</taxon>
        <taxon>eudicotyledons</taxon>
        <taxon>Gunneridae</taxon>
        <taxon>Pentapetalae</taxon>
        <taxon>rosids</taxon>
        <taxon>malvids</taxon>
        <taxon>Brassicales</taxon>
        <taxon>Brassicaceae</taxon>
        <taxon>Brassiceae</taxon>
        <taxon>Brassica</taxon>
    </lineage>
</organism>
<gene>
    <name evidence="1" type="ORF">F2Q68_00046057</name>
</gene>